<evidence type="ECO:0000313" key="9">
    <source>
        <dbReference type="Proteomes" id="UP000198990"/>
    </source>
</evidence>
<reference evidence="9" key="1">
    <citation type="submission" date="2016-10" db="EMBL/GenBank/DDBJ databases">
        <authorList>
            <person name="Varghese N."/>
            <person name="Submissions S."/>
        </authorList>
    </citation>
    <scope>NUCLEOTIDE SEQUENCE [LARGE SCALE GENOMIC DNA]</scope>
    <source>
        <strain evidence="9">DSM 16471</strain>
    </source>
</reference>
<dbReference type="AlphaFoldDB" id="A0A1H7TH43"/>
<dbReference type="Gene3D" id="3.40.50.720">
    <property type="entry name" value="NAD(P)-binding Rossmann-like Domain"/>
    <property type="match status" value="1"/>
</dbReference>
<organism evidence="8 9">
    <name type="scientific">Maribacter orientalis</name>
    <dbReference type="NCBI Taxonomy" id="228957"/>
    <lineage>
        <taxon>Bacteria</taxon>
        <taxon>Pseudomonadati</taxon>
        <taxon>Bacteroidota</taxon>
        <taxon>Flavobacteriia</taxon>
        <taxon>Flavobacteriales</taxon>
        <taxon>Flavobacteriaceae</taxon>
        <taxon>Maribacter</taxon>
    </lineage>
</organism>
<comment type="pathway">
    <text evidence="1 6">Carbohydrate biosynthesis; dTDP-L-rhamnose biosynthesis.</text>
</comment>
<keyword evidence="9" id="KW-1185">Reference proteome</keyword>
<dbReference type="OrthoDB" id="9803892at2"/>
<comment type="similarity">
    <text evidence="2 6">Belongs to the dTDP-4-dehydrorhamnose reductase family.</text>
</comment>
<dbReference type="PANTHER" id="PTHR10491:SF4">
    <property type="entry name" value="METHIONINE ADENOSYLTRANSFERASE 2 SUBUNIT BETA"/>
    <property type="match status" value="1"/>
</dbReference>
<dbReference type="GO" id="GO:0005829">
    <property type="term" value="C:cytosol"/>
    <property type="evidence" value="ECO:0007669"/>
    <property type="project" value="TreeGrafter"/>
</dbReference>
<dbReference type="GO" id="GO:0019305">
    <property type="term" value="P:dTDP-rhamnose biosynthetic process"/>
    <property type="evidence" value="ECO:0007669"/>
    <property type="project" value="UniProtKB-UniPathway"/>
</dbReference>
<dbReference type="GO" id="GO:0008831">
    <property type="term" value="F:dTDP-4-dehydrorhamnose reductase activity"/>
    <property type="evidence" value="ECO:0007669"/>
    <property type="project" value="UniProtKB-EC"/>
</dbReference>
<evidence type="ECO:0000256" key="1">
    <source>
        <dbReference type="ARBA" id="ARBA00004781"/>
    </source>
</evidence>
<comment type="catalytic activity">
    <reaction evidence="5">
        <text>dTDP-beta-L-rhamnose + NADP(+) = dTDP-4-dehydro-beta-L-rhamnose + NADPH + H(+)</text>
        <dbReference type="Rhea" id="RHEA:21796"/>
        <dbReference type="ChEBI" id="CHEBI:15378"/>
        <dbReference type="ChEBI" id="CHEBI:57510"/>
        <dbReference type="ChEBI" id="CHEBI:57783"/>
        <dbReference type="ChEBI" id="CHEBI:58349"/>
        <dbReference type="ChEBI" id="CHEBI:62830"/>
        <dbReference type="EC" id="1.1.1.133"/>
    </reaction>
</comment>
<keyword evidence="6" id="KW-0560">Oxidoreductase</keyword>
<dbReference type="InterPro" id="IPR005913">
    <property type="entry name" value="dTDP_dehydrorham_reduct"/>
</dbReference>
<dbReference type="InterPro" id="IPR036291">
    <property type="entry name" value="NAD(P)-bd_dom_sf"/>
</dbReference>
<dbReference type="UniPathway" id="UPA00124"/>
<evidence type="ECO:0000256" key="3">
    <source>
        <dbReference type="ARBA" id="ARBA00012929"/>
    </source>
</evidence>
<evidence type="ECO:0000256" key="4">
    <source>
        <dbReference type="ARBA" id="ARBA00017099"/>
    </source>
</evidence>
<dbReference type="NCBIfam" id="TIGR01214">
    <property type="entry name" value="rmlD"/>
    <property type="match status" value="1"/>
</dbReference>
<dbReference type="Proteomes" id="UP000198990">
    <property type="component" value="Unassembled WGS sequence"/>
</dbReference>
<evidence type="ECO:0000259" key="7">
    <source>
        <dbReference type="Pfam" id="PF04321"/>
    </source>
</evidence>
<evidence type="ECO:0000313" key="8">
    <source>
        <dbReference type="EMBL" id="SEL83656.1"/>
    </source>
</evidence>
<feature type="domain" description="RmlD-like substrate binding" evidence="7">
    <location>
        <begin position="3"/>
        <end position="256"/>
    </location>
</feature>
<dbReference type="Gene3D" id="3.90.25.10">
    <property type="entry name" value="UDP-galactose 4-epimerase, domain 1"/>
    <property type="match status" value="1"/>
</dbReference>
<evidence type="ECO:0000256" key="6">
    <source>
        <dbReference type="RuleBase" id="RU364082"/>
    </source>
</evidence>
<dbReference type="PANTHER" id="PTHR10491">
    <property type="entry name" value="DTDP-4-DEHYDRORHAMNOSE REDUCTASE"/>
    <property type="match status" value="1"/>
</dbReference>
<dbReference type="STRING" id="228957.SAMN04488008_10620"/>
<dbReference type="EC" id="1.1.1.133" evidence="3 6"/>
<accession>A0A1H7TH43</accession>
<evidence type="ECO:0000256" key="2">
    <source>
        <dbReference type="ARBA" id="ARBA00010944"/>
    </source>
</evidence>
<dbReference type="RefSeq" id="WP_091625126.1">
    <property type="nucleotide sequence ID" value="NZ_FNZN01000006.1"/>
</dbReference>
<protein>
    <recommendedName>
        <fullName evidence="4 6">dTDP-4-dehydrorhamnose reductase</fullName>
        <ecNumber evidence="3 6">1.1.1.133</ecNumber>
    </recommendedName>
</protein>
<dbReference type="SUPFAM" id="SSF51735">
    <property type="entry name" value="NAD(P)-binding Rossmann-fold domains"/>
    <property type="match status" value="1"/>
</dbReference>
<sequence length="257" mass="29258">MKRVLVTGANGQLGQCLQKIAPSYQEIEFTFKSSKELDITDTLSIPKAFESQKFDYCINGAAYTNVEQAEKTPELAYAVNAEGVKKIALACKKHDVSLIHISTDYVFDGNKREPYTVDDIPNPINEYGKSKLMGERYIQELMDNYCIIRTSWLYSEFGNNFYKAILDKCKTNKVLRVTDAQKGCPTNANNLALFIMDHITNQKIKSGIYHFTDGIVCTWYDFAKKILFENGYNGKVELVADKNYRTFAKRPKNSTLI</sequence>
<dbReference type="EMBL" id="FNZN01000006">
    <property type="protein sequence ID" value="SEL83656.1"/>
    <property type="molecule type" value="Genomic_DNA"/>
</dbReference>
<dbReference type="Pfam" id="PF04321">
    <property type="entry name" value="RmlD_sub_bind"/>
    <property type="match status" value="1"/>
</dbReference>
<comment type="function">
    <text evidence="6">Catalyzes the reduction of dTDP-6-deoxy-L-lyxo-4-hexulose to yield dTDP-L-rhamnose.</text>
</comment>
<keyword evidence="6" id="KW-0521">NADP</keyword>
<dbReference type="InterPro" id="IPR029903">
    <property type="entry name" value="RmlD-like-bd"/>
</dbReference>
<dbReference type="CDD" id="cd05254">
    <property type="entry name" value="dTDP_HR_like_SDR_e"/>
    <property type="match status" value="1"/>
</dbReference>
<evidence type="ECO:0000256" key="5">
    <source>
        <dbReference type="ARBA" id="ARBA00048200"/>
    </source>
</evidence>
<name>A0A1H7TH43_9FLAO</name>
<gene>
    <name evidence="8" type="ORF">SAMN04488008_10620</name>
</gene>
<proteinExistence type="inferred from homology"/>